<proteinExistence type="predicted"/>
<organism evidence="1">
    <name type="scientific">viral metagenome</name>
    <dbReference type="NCBI Taxonomy" id="1070528"/>
    <lineage>
        <taxon>unclassified sequences</taxon>
        <taxon>metagenomes</taxon>
        <taxon>organismal metagenomes</taxon>
    </lineage>
</organism>
<sequence>MNINERLSELLGVPERDWTSSDGKIELLRTLIKREDWPAFVNTIGSQYINIYHYNTRAVDVDIILDTTGKLRDAAIEWLEGGHHEG</sequence>
<evidence type="ECO:0000313" key="1">
    <source>
        <dbReference type="EMBL" id="QJA67623.1"/>
    </source>
</evidence>
<dbReference type="EMBL" id="MT141574">
    <property type="protein sequence ID" value="QJA67623.1"/>
    <property type="molecule type" value="Genomic_DNA"/>
</dbReference>
<dbReference type="EMBL" id="MT142529">
    <property type="protein sequence ID" value="QJA84461.1"/>
    <property type="molecule type" value="Genomic_DNA"/>
</dbReference>
<reference evidence="1" key="1">
    <citation type="submission" date="2020-03" db="EMBL/GenBank/DDBJ databases">
        <title>The deep terrestrial virosphere.</title>
        <authorList>
            <person name="Holmfeldt K."/>
            <person name="Nilsson E."/>
            <person name="Simone D."/>
            <person name="Lopez-Fernandez M."/>
            <person name="Wu X."/>
            <person name="de Brujin I."/>
            <person name="Lundin D."/>
            <person name="Andersson A."/>
            <person name="Bertilsson S."/>
            <person name="Dopson M."/>
        </authorList>
    </citation>
    <scope>NUCLEOTIDE SEQUENCE</scope>
    <source>
        <strain evidence="2">MM415A00192</strain>
        <strain evidence="1">MM415B00178</strain>
    </source>
</reference>
<gene>
    <name evidence="2" type="ORF">MM415A00192_0070</name>
    <name evidence="1" type="ORF">MM415B00178_0005</name>
</gene>
<name>A0A6M3JCU7_9ZZZZ</name>
<evidence type="ECO:0000313" key="2">
    <source>
        <dbReference type="EMBL" id="QJA84461.1"/>
    </source>
</evidence>
<protein>
    <submittedName>
        <fullName evidence="1">Uncharacterized protein</fullName>
    </submittedName>
</protein>
<dbReference type="AlphaFoldDB" id="A0A6M3JCU7"/>
<accession>A0A6M3JCU7</accession>